<reference evidence="1 2" key="1">
    <citation type="submission" date="2024-08" db="EMBL/GenBank/DDBJ databases">
        <authorList>
            <person name="Cucini C."/>
            <person name="Frati F."/>
        </authorList>
    </citation>
    <scope>NUCLEOTIDE SEQUENCE [LARGE SCALE GENOMIC DNA]</scope>
</reference>
<gene>
    <name evidence="1" type="ORF">ODALV1_LOCUS23578</name>
</gene>
<organism evidence="1 2">
    <name type="scientific">Orchesella dallaii</name>
    <dbReference type="NCBI Taxonomy" id="48710"/>
    <lineage>
        <taxon>Eukaryota</taxon>
        <taxon>Metazoa</taxon>
        <taxon>Ecdysozoa</taxon>
        <taxon>Arthropoda</taxon>
        <taxon>Hexapoda</taxon>
        <taxon>Collembola</taxon>
        <taxon>Entomobryomorpha</taxon>
        <taxon>Entomobryoidea</taxon>
        <taxon>Orchesellidae</taxon>
        <taxon>Orchesellinae</taxon>
        <taxon>Orchesella</taxon>
    </lineage>
</organism>
<proteinExistence type="predicted"/>
<evidence type="ECO:0000313" key="1">
    <source>
        <dbReference type="EMBL" id="CAL8130126.1"/>
    </source>
</evidence>
<sequence length="436" mass="50723">MCTVRLVEIRQDIFEGIKMSLRAQQGPVRAALKRTLDELRDLLTDAENQDRERIGILFRRSKRHMDKLQDLDVQVNQHLLHNDASEEEFTDEYTAFNLYRDEYDELEHRALPFMKKEVATEQRVRLAKEGLKIQDEKSSWKKMETIEEIPTATNMLSGQEKVEDLCIFCENKQESSGCYQAQSMMNEDKQKRVRDSKECFVCLEKEQVSRICRLKPKCHVCQMNDEIKMTHGLSGGTETKENHNVFELLVGNCDNTDSVNLTVLQQSRIFHRVSCLPQEVWIEIKTNSIITTDAGSNRPEIHPLIGAEFAETLVIRDPTQMKDEEVMVEDVIQQSQDSIDVNEYGKYEVAVSSLECPSSVAENMETAVRRLVVTMRKLESQEYEDWRHIPGKDSPADLTSRECNGKQLVESRRWEGPEWLYQPWKRRRRYPLEVGG</sequence>
<dbReference type="EMBL" id="CAXLJM020000081">
    <property type="protein sequence ID" value="CAL8130126.1"/>
    <property type="molecule type" value="Genomic_DNA"/>
</dbReference>
<dbReference type="PANTHER" id="PTHR22955">
    <property type="entry name" value="RETROTRANSPOSON"/>
    <property type="match status" value="1"/>
</dbReference>
<comment type="caution">
    <text evidence="1">The sequence shown here is derived from an EMBL/GenBank/DDBJ whole genome shotgun (WGS) entry which is preliminary data.</text>
</comment>
<dbReference type="Proteomes" id="UP001642540">
    <property type="component" value="Unassembled WGS sequence"/>
</dbReference>
<accession>A0ABP1RLI7</accession>
<name>A0ABP1RLI7_9HEXA</name>
<keyword evidence="2" id="KW-1185">Reference proteome</keyword>
<evidence type="ECO:0000313" key="2">
    <source>
        <dbReference type="Proteomes" id="UP001642540"/>
    </source>
</evidence>
<protein>
    <submittedName>
        <fullName evidence="1">Uncharacterized protein</fullName>
    </submittedName>
</protein>
<dbReference type="PANTHER" id="PTHR22955:SF66">
    <property type="entry name" value="INTEGRASE CATALYTIC DOMAIN-CONTAINING PROTEIN"/>
    <property type="match status" value="1"/>
</dbReference>